<dbReference type="SUPFAM" id="SSF56645">
    <property type="entry name" value="Acyl-CoA dehydrogenase NM domain-like"/>
    <property type="match status" value="1"/>
</dbReference>
<evidence type="ECO:0000259" key="4">
    <source>
        <dbReference type="Pfam" id="PF00668"/>
    </source>
</evidence>
<dbReference type="Gene3D" id="3.30.559.10">
    <property type="entry name" value="Chloramphenicol acetyltransferase-like domain"/>
    <property type="match status" value="1"/>
</dbReference>
<protein>
    <recommendedName>
        <fullName evidence="9">Acyl-CoA dehydrogenase C-terminal domain-containing protein</fullName>
    </recommendedName>
</protein>
<dbReference type="OrthoDB" id="3404950at2"/>
<dbReference type="InterPro" id="IPR036250">
    <property type="entry name" value="AcylCo_DH-like_C"/>
</dbReference>
<feature type="region of interest" description="Disordered" evidence="3">
    <location>
        <begin position="282"/>
        <end position="310"/>
    </location>
</feature>
<evidence type="ECO:0000259" key="5">
    <source>
        <dbReference type="Pfam" id="PF02771"/>
    </source>
</evidence>
<dbReference type="PANTHER" id="PTHR48083:SF19">
    <property type="entry name" value="FLAVIN-DEPENDENT MONOOXYGENASE, OXYGENASE SUBUNIT HSAA"/>
    <property type="match status" value="1"/>
</dbReference>
<dbReference type="SUPFAM" id="SSF47203">
    <property type="entry name" value="Acyl-CoA dehydrogenase C-terminal domain-like"/>
    <property type="match status" value="1"/>
</dbReference>
<dbReference type="InterPro" id="IPR037069">
    <property type="entry name" value="AcylCoA_DH/ox_N_sf"/>
</dbReference>
<organism evidence="7 8">
    <name type="scientific">Streptomyces spongiae</name>
    <dbReference type="NCBI Taxonomy" id="565072"/>
    <lineage>
        <taxon>Bacteria</taxon>
        <taxon>Bacillati</taxon>
        <taxon>Actinomycetota</taxon>
        <taxon>Actinomycetes</taxon>
        <taxon>Kitasatosporales</taxon>
        <taxon>Streptomycetaceae</taxon>
        <taxon>Streptomyces</taxon>
    </lineage>
</organism>
<dbReference type="Gene3D" id="1.10.540.10">
    <property type="entry name" value="Acyl-CoA dehydrogenase/oxidase, N-terminal domain"/>
    <property type="match status" value="1"/>
</dbReference>
<evidence type="ECO:0000313" key="8">
    <source>
        <dbReference type="Proteomes" id="UP000400924"/>
    </source>
</evidence>
<evidence type="ECO:0000256" key="2">
    <source>
        <dbReference type="ARBA" id="ARBA00049661"/>
    </source>
</evidence>
<dbReference type="Pfam" id="PF00668">
    <property type="entry name" value="Condensation"/>
    <property type="match status" value="1"/>
</dbReference>
<dbReference type="GO" id="GO:0005737">
    <property type="term" value="C:cytoplasm"/>
    <property type="evidence" value="ECO:0007669"/>
    <property type="project" value="TreeGrafter"/>
</dbReference>
<dbReference type="InterPro" id="IPR009100">
    <property type="entry name" value="AcylCoA_DH/oxidase_NM_dom_sf"/>
</dbReference>
<dbReference type="Gene3D" id="2.40.110.10">
    <property type="entry name" value="Butyryl-CoA Dehydrogenase, subunit A, domain 2"/>
    <property type="match status" value="1"/>
</dbReference>
<keyword evidence="8" id="KW-1185">Reference proteome</keyword>
<reference evidence="7 8" key="1">
    <citation type="submission" date="2019-07" db="EMBL/GenBank/DDBJ databases">
        <title>New species of Amycolatopsis and Streptomyces.</title>
        <authorList>
            <person name="Duangmal K."/>
            <person name="Teo W.F.A."/>
            <person name="Lipun K."/>
        </authorList>
    </citation>
    <scope>NUCLEOTIDE SEQUENCE [LARGE SCALE GENOMIC DNA]</scope>
    <source>
        <strain evidence="7 8">NBRC 106415</strain>
    </source>
</reference>
<dbReference type="InterPro" id="IPR050741">
    <property type="entry name" value="Acyl-CoA_dehydrogenase"/>
</dbReference>
<dbReference type="InterPro" id="IPR013786">
    <property type="entry name" value="AcylCoA_DH/ox_N"/>
</dbReference>
<feature type="domain" description="Acyl-CoA dehydrogenase C-terminal" evidence="6">
    <location>
        <begin position="557"/>
        <end position="685"/>
    </location>
</feature>
<evidence type="ECO:0000313" key="7">
    <source>
        <dbReference type="EMBL" id="MPY55836.1"/>
    </source>
</evidence>
<dbReference type="AlphaFoldDB" id="A0A5N8X9H5"/>
<gene>
    <name evidence="7" type="ORF">FNH08_01095</name>
</gene>
<evidence type="ECO:0000259" key="6">
    <source>
        <dbReference type="Pfam" id="PF08028"/>
    </source>
</evidence>
<evidence type="ECO:0000256" key="3">
    <source>
        <dbReference type="SAM" id="MobiDB-lite"/>
    </source>
</evidence>
<comment type="similarity">
    <text evidence="2">Belongs to the HpaH/HsaA monooxygenase family.</text>
</comment>
<dbReference type="Pfam" id="PF02771">
    <property type="entry name" value="Acyl-CoA_dh_N"/>
    <property type="match status" value="1"/>
</dbReference>
<dbReference type="GO" id="GO:0016712">
    <property type="term" value="F:oxidoreductase activity, acting on paired donors, with incorporation or reduction of molecular oxygen, reduced flavin or flavoprotein as one donor, and incorporation of one atom of oxygen"/>
    <property type="evidence" value="ECO:0007669"/>
    <property type="project" value="TreeGrafter"/>
</dbReference>
<dbReference type="InterPro" id="IPR046373">
    <property type="entry name" value="Acyl-CoA_Oxase/DH_mid-dom_sf"/>
</dbReference>
<dbReference type="GO" id="GO:0008610">
    <property type="term" value="P:lipid biosynthetic process"/>
    <property type="evidence" value="ECO:0007669"/>
    <property type="project" value="UniProtKB-ARBA"/>
</dbReference>
<feature type="domain" description="Acyl-CoA dehydrogenase/oxidase N-terminal" evidence="5">
    <location>
        <begin position="345"/>
        <end position="409"/>
    </location>
</feature>
<dbReference type="GO" id="GO:0050660">
    <property type="term" value="F:flavin adenine dinucleotide binding"/>
    <property type="evidence" value="ECO:0007669"/>
    <property type="project" value="InterPro"/>
</dbReference>
<dbReference type="Gene3D" id="3.30.559.30">
    <property type="entry name" value="Nonribosomal peptide synthetase, condensation domain"/>
    <property type="match status" value="1"/>
</dbReference>
<dbReference type="InterPro" id="IPR013107">
    <property type="entry name" value="Acyl-CoA_DH_C"/>
</dbReference>
<dbReference type="Gene3D" id="1.20.140.10">
    <property type="entry name" value="Butyryl-CoA Dehydrogenase, subunit A, domain 3"/>
    <property type="match status" value="1"/>
</dbReference>
<dbReference type="Pfam" id="PF08028">
    <property type="entry name" value="Acyl-CoA_dh_2"/>
    <property type="match status" value="1"/>
</dbReference>
<dbReference type="Proteomes" id="UP000400924">
    <property type="component" value="Unassembled WGS sequence"/>
</dbReference>
<sequence length="701" mass="76088">MPKGGVVRFCRWSGFRGHVGEHRIRFVTGGVPVSTESRSTVPAHTVDWAWRDLLVEFRRPAFDLGKGPLVSAAVLAGAPGGVRSLIVWHHVVVDAWSARVVPAEHMGVLNGGEAPLDEEHGYAAYAHRQRHRLDSPEGKSAVRSAGERARAWSLPGDVELGPAPLDSCGVQELSAGPEVWGRVRDAARRNGATTLAVTEARTLAGTPFPSLMAERGPRDARPIAPLVVVWAPRSGRDAVRPRLGGALAGRGPPRGSMAMDRTAHGPWRSRSVRPDRVTARCPENAGDGAEPSPGIRPGRVLPSPTNVRIPQWSDDMTAATSARREVGPHDALRRASALVPILRERSAQAEQLRRVPSDSVRDLLASGLIRIGTPDRFGGVGLDIDTAFAVSWELGRGCGSTAWCYAVWTTHNWWLGHFPEQCQEEYFADGSDTLSSSALNPANGTAERVSGGFRVSGRWTFSSGVDAADWVMVACGAAPDDRLWLLLPRVDYEVVDTWFASGLRGTGSNDVVVRDVFVPEHRTINPYRVGDSDRTGWELHKRASYGVPLRVFTEWALAAPVIGMAQGVVDEFTSRAQRGAGRGRAADSAALRLRLAKASAEVDTARTLHRADVREILDRAGQGGSFSPLERARYVRDASFTVNLCVRAVNRLYESSGARAMMDAEPIQRLHRDVHAASHHQALNWDFAAEQFGRLTLGHDS</sequence>
<evidence type="ECO:0000256" key="1">
    <source>
        <dbReference type="ARBA" id="ARBA00023002"/>
    </source>
</evidence>
<evidence type="ECO:0008006" key="9">
    <source>
        <dbReference type="Google" id="ProtNLM"/>
    </source>
</evidence>
<dbReference type="SUPFAM" id="SSF52777">
    <property type="entry name" value="CoA-dependent acyltransferases"/>
    <property type="match status" value="1"/>
</dbReference>
<dbReference type="EMBL" id="VJZC01000003">
    <property type="protein sequence ID" value="MPY55836.1"/>
    <property type="molecule type" value="Genomic_DNA"/>
</dbReference>
<feature type="compositionally biased region" description="Low complexity" evidence="3">
    <location>
        <begin position="241"/>
        <end position="255"/>
    </location>
</feature>
<accession>A0A5N8X9H5</accession>
<feature type="region of interest" description="Disordered" evidence="3">
    <location>
        <begin position="241"/>
        <end position="270"/>
    </location>
</feature>
<dbReference type="RefSeq" id="WP_152769319.1">
    <property type="nucleotide sequence ID" value="NZ_VJZC01000003.1"/>
</dbReference>
<dbReference type="PANTHER" id="PTHR48083">
    <property type="entry name" value="MEDIUM-CHAIN SPECIFIC ACYL-COA DEHYDROGENASE, MITOCHONDRIAL-RELATED"/>
    <property type="match status" value="1"/>
</dbReference>
<dbReference type="GO" id="GO:0003995">
    <property type="term" value="F:acyl-CoA dehydrogenase activity"/>
    <property type="evidence" value="ECO:0007669"/>
    <property type="project" value="TreeGrafter"/>
</dbReference>
<feature type="domain" description="Condensation" evidence="4">
    <location>
        <begin position="61"/>
        <end position="139"/>
    </location>
</feature>
<dbReference type="GO" id="GO:0033539">
    <property type="term" value="P:fatty acid beta-oxidation using acyl-CoA dehydrogenase"/>
    <property type="evidence" value="ECO:0007669"/>
    <property type="project" value="TreeGrafter"/>
</dbReference>
<comment type="caution">
    <text evidence="7">The sequence shown here is derived from an EMBL/GenBank/DDBJ whole genome shotgun (WGS) entry which is preliminary data.</text>
</comment>
<keyword evidence="1" id="KW-0560">Oxidoreductase</keyword>
<dbReference type="InterPro" id="IPR001242">
    <property type="entry name" value="Condensation_dom"/>
</dbReference>
<name>A0A5N8X9H5_9ACTN</name>
<dbReference type="InterPro" id="IPR023213">
    <property type="entry name" value="CAT-like_dom_sf"/>
</dbReference>
<proteinExistence type="inferred from homology"/>